<evidence type="ECO:0000259" key="13">
    <source>
        <dbReference type="SMART" id="SM00760"/>
    </source>
</evidence>
<dbReference type="GO" id="GO:0005524">
    <property type="term" value="F:ATP binding"/>
    <property type="evidence" value="ECO:0007669"/>
    <property type="project" value="UniProtKB-UniRule"/>
</dbReference>
<keyword evidence="2 8" id="KW-0963">Cytoplasm</keyword>
<sequence>MLVFWQSCLNQLKKELTPQQFKAWITPLSAVEYDEKSMVLKINAPSRIKADACGRQFGERLHTLAHEYWGHPVQVVFVVSAKGHPKPSPLTSINTPASSTANAAQFAQHLAAPSAAAASSAPSSASIEAQIKADEANALAFKQSNLEEELSFNSLVTGKANQLAKMIAYEVVEQPGRKYNPFFIYGGVGVGKTHLMHAIGNAVLEHSPSKKVRYLFANTYVSEIVKAYQNNKFDEFKTYYQNLDMLLIDDIQFFGDGKKEGTQFAFFELFESLIRDNKQIIITSDRYPKALEGIQERLRSRFESGISIEIEPPELEMRVGILLKKADQEGIALSESVAFFIAKLLRANVRELEGALRKVIAYSRFHKQEITVDSTKSALKDLLNNNQDQISIESIQKVVADYYKISLVDMYSKKRPKNIAFPRQIAMYLVKELTQKSLPEIGASFGGRDHTTVLHAVRKINEDKRVDTKLNHELHLLEQILKG</sequence>
<feature type="binding site" evidence="8">
    <location>
        <position position="189"/>
    </location>
    <ligand>
        <name>ATP</name>
        <dbReference type="ChEBI" id="CHEBI:30616"/>
    </ligand>
</feature>
<comment type="subcellular location">
    <subcellularLocation>
        <location evidence="8">Cytoplasm</location>
    </subcellularLocation>
</comment>
<dbReference type="GO" id="GO:0008289">
    <property type="term" value="F:lipid binding"/>
    <property type="evidence" value="ECO:0007669"/>
    <property type="project" value="UniProtKB-KW"/>
</dbReference>
<evidence type="ECO:0000256" key="6">
    <source>
        <dbReference type="ARBA" id="ARBA00023121"/>
    </source>
</evidence>
<evidence type="ECO:0000256" key="8">
    <source>
        <dbReference type="HAMAP-Rule" id="MF_00377"/>
    </source>
</evidence>
<dbReference type="InterPro" id="IPR024633">
    <property type="entry name" value="DnaA_N_dom"/>
</dbReference>
<dbReference type="InterPro" id="IPR020591">
    <property type="entry name" value="Chromosome_initiator_DnaA-like"/>
</dbReference>
<dbReference type="Pfam" id="PF11638">
    <property type="entry name" value="DnaA_N"/>
    <property type="match status" value="1"/>
</dbReference>
<dbReference type="OrthoDB" id="9807019at2"/>
<keyword evidence="15" id="KW-1185">Reference proteome</keyword>
<dbReference type="FunFam" id="3.40.50.300:FF:000668">
    <property type="entry name" value="Chromosomal replication initiator protein DnaA"/>
    <property type="match status" value="1"/>
</dbReference>
<dbReference type="RefSeq" id="WP_114561979.1">
    <property type="nucleotide sequence ID" value="NZ_CP031124.1"/>
</dbReference>
<dbReference type="Gene3D" id="3.30.300.180">
    <property type="match status" value="1"/>
</dbReference>
<dbReference type="Gene3D" id="3.40.50.300">
    <property type="entry name" value="P-loop containing nucleotide triphosphate hydrolases"/>
    <property type="match status" value="1"/>
</dbReference>
<dbReference type="GO" id="GO:0005886">
    <property type="term" value="C:plasma membrane"/>
    <property type="evidence" value="ECO:0007669"/>
    <property type="project" value="TreeGrafter"/>
</dbReference>
<dbReference type="PANTHER" id="PTHR30050">
    <property type="entry name" value="CHROMOSOMAL REPLICATION INITIATOR PROTEIN DNAA"/>
    <property type="match status" value="1"/>
</dbReference>
<dbReference type="Pfam" id="PF08299">
    <property type="entry name" value="Bac_DnaA_C"/>
    <property type="match status" value="1"/>
</dbReference>
<dbReference type="SUPFAM" id="SSF48295">
    <property type="entry name" value="TrpR-like"/>
    <property type="match status" value="1"/>
</dbReference>
<proteinExistence type="inferred from homology"/>
<dbReference type="GO" id="GO:0005737">
    <property type="term" value="C:cytoplasm"/>
    <property type="evidence" value="ECO:0007669"/>
    <property type="project" value="UniProtKB-SubCell"/>
</dbReference>
<dbReference type="SMART" id="SM00382">
    <property type="entry name" value="AAA"/>
    <property type="match status" value="1"/>
</dbReference>
<feature type="region of interest" description="Domain IV, binds dsDNA" evidence="8">
    <location>
        <begin position="364"/>
        <end position="483"/>
    </location>
</feature>
<dbReference type="InterPro" id="IPR013159">
    <property type="entry name" value="DnaA_C"/>
</dbReference>
<reference evidence="15" key="1">
    <citation type="submission" date="2018-07" db="EMBL/GenBank/DDBJ databases">
        <authorList>
            <person name="Kim H."/>
        </authorList>
    </citation>
    <scope>NUCLEOTIDE SEQUENCE [LARGE SCALE GENOMIC DNA]</scope>
    <source>
        <strain evidence="15">F02</strain>
    </source>
</reference>
<dbReference type="CDD" id="cd06571">
    <property type="entry name" value="Bac_DnaA_C"/>
    <property type="match status" value="1"/>
</dbReference>
<dbReference type="SMART" id="SM00760">
    <property type="entry name" value="Bac_DnaA_C"/>
    <property type="match status" value="1"/>
</dbReference>
<dbReference type="InterPro" id="IPR003593">
    <property type="entry name" value="AAA+_ATPase"/>
</dbReference>
<organism evidence="14 15">
    <name type="scientific">Ephemeroptericola cinctiostellae</name>
    <dbReference type="NCBI Taxonomy" id="2268024"/>
    <lineage>
        <taxon>Bacteria</taxon>
        <taxon>Pseudomonadati</taxon>
        <taxon>Pseudomonadota</taxon>
        <taxon>Betaproteobacteria</taxon>
        <taxon>Burkholderiales</taxon>
        <taxon>Burkholderiaceae</taxon>
        <taxon>Ephemeroptericola</taxon>
    </lineage>
</organism>
<feature type="binding site" evidence="8">
    <location>
        <position position="192"/>
    </location>
    <ligand>
        <name>ATP</name>
        <dbReference type="ChEBI" id="CHEBI:30616"/>
    </ligand>
</feature>
<comment type="caution">
    <text evidence="8">Lacks conserved residue(s) required for the propagation of feature annotation.</text>
</comment>
<evidence type="ECO:0000256" key="1">
    <source>
        <dbReference type="ARBA" id="ARBA00006583"/>
    </source>
</evidence>
<dbReference type="Pfam" id="PF00308">
    <property type="entry name" value="Bac_DnaA"/>
    <property type="match status" value="1"/>
</dbReference>
<evidence type="ECO:0000256" key="2">
    <source>
        <dbReference type="ARBA" id="ARBA00022490"/>
    </source>
</evidence>
<dbReference type="PROSITE" id="PS01008">
    <property type="entry name" value="DNAA"/>
    <property type="match status" value="1"/>
</dbReference>
<dbReference type="CDD" id="cd00009">
    <property type="entry name" value="AAA"/>
    <property type="match status" value="1"/>
</dbReference>
<evidence type="ECO:0000313" key="15">
    <source>
        <dbReference type="Proteomes" id="UP000252182"/>
    </source>
</evidence>
<dbReference type="InterPro" id="IPR027417">
    <property type="entry name" value="P-loop_NTPase"/>
</dbReference>
<protein>
    <recommendedName>
        <fullName evidence="8 9">Chromosomal replication initiator protein DnaA</fullName>
    </recommendedName>
</protein>
<name>A0A345D8M1_9BURK</name>
<dbReference type="InterPro" id="IPR010921">
    <property type="entry name" value="Trp_repressor/repl_initiator"/>
</dbReference>
<evidence type="ECO:0000256" key="3">
    <source>
        <dbReference type="ARBA" id="ARBA00022705"/>
    </source>
</evidence>
<keyword evidence="3 8" id="KW-0235">DNA replication</keyword>
<evidence type="ECO:0000256" key="10">
    <source>
        <dbReference type="RuleBase" id="RU000577"/>
    </source>
</evidence>
<dbReference type="Gene3D" id="1.10.8.60">
    <property type="match status" value="1"/>
</dbReference>
<dbReference type="GO" id="GO:0006270">
    <property type="term" value="P:DNA replication initiation"/>
    <property type="evidence" value="ECO:0007669"/>
    <property type="project" value="UniProtKB-UniRule"/>
</dbReference>
<dbReference type="InterPro" id="IPR038454">
    <property type="entry name" value="DnaA_N_sf"/>
</dbReference>
<dbReference type="EMBL" id="CP031124">
    <property type="protein sequence ID" value="AXF84709.1"/>
    <property type="molecule type" value="Genomic_DNA"/>
</dbReference>
<dbReference type="NCBIfam" id="TIGR00362">
    <property type="entry name" value="DnaA"/>
    <property type="match status" value="1"/>
</dbReference>
<dbReference type="GO" id="GO:0006275">
    <property type="term" value="P:regulation of DNA replication"/>
    <property type="evidence" value="ECO:0007669"/>
    <property type="project" value="UniProtKB-UniRule"/>
</dbReference>
<comment type="domain">
    <text evidence="8">Domain I is involved in oligomerization and binding regulators, domain II is flexibile and of varying length in different bacteria, domain III forms the AAA+ region, while domain IV binds dsDNA.</text>
</comment>
<evidence type="ECO:0000256" key="11">
    <source>
        <dbReference type="RuleBase" id="RU004227"/>
    </source>
</evidence>
<evidence type="ECO:0000256" key="7">
    <source>
        <dbReference type="ARBA" id="ARBA00023125"/>
    </source>
</evidence>
<dbReference type="GO" id="GO:0003688">
    <property type="term" value="F:DNA replication origin binding"/>
    <property type="evidence" value="ECO:0007669"/>
    <property type="project" value="UniProtKB-UniRule"/>
</dbReference>
<dbReference type="InterPro" id="IPR013317">
    <property type="entry name" value="DnaA_dom"/>
</dbReference>
<dbReference type="InterPro" id="IPR018312">
    <property type="entry name" value="Chromosome_initiator_DnaA_CS"/>
</dbReference>
<dbReference type="HAMAP" id="MF_00377">
    <property type="entry name" value="DnaA_bact"/>
    <property type="match status" value="1"/>
</dbReference>
<dbReference type="FunFam" id="1.10.8.60:FF:000003">
    <property type="entry name" value="Chromosomal replication initiator protein DnaA"/>
    <property type="match status" value="1"/>
</dbReference>
<dbReference type="KEGG" id="hyf:DTO96_100419"/>
<keyword evidence="7 8" id="KW-0238">DNA-binding</keyword>
<dbReference type="Proteomes" id="UP000252182">
    <property type="component" value="Chromosome"/>
</dbReference>
<dbReference type="AlphaFoldDB" id="A0A345D8M1"/>
<keyword evidence="5 8" id="KW-0067">ATP-binding</keyword>
<feature type="domain" description="AAA+ ATPase" evidence="12">
    <location>
        <begin position="178"/>
        <end position="314"/>
    </location>
</feature>
<comment type="function">
    <text evidence="8 10">Plays an essential role in the initiation and regulation of chromosomal replication. ATP-DnaA binds to the origin of replication (oriC) to initiate formation of the DNA replication initiation complex once per cell cycle. Binds the DnaA box (a 9 base pair repeat at the origin) and separates the double-stranded (ds)DNA. Forms a right-handed helical filament on oriC DNA; dsDNA binds to the exterior of the filament while single-stranded (ss)DNA is stabiized in the filament's interior. The ATP-DnaA-oriC complex binds and stabilizes one strand of the AT-rich DNA unwinding element (DUE), permitting loading of DNA polymerase. After initiation quickly degrades to an ADP-DnaA complex that is not apt for DNA replication. Binds acidic phospholipids.</text>
</comment>
<dbReference type="Gene3D" id="1.10.1750.10">
    <property type="match status" value="1"/>
</dbReference>
<accession>A0A345D8M1</accession>
<feature type="region of interest" description="Domain I, interacts with DnaA modulators" evidence="8">
    <location>
        <begin position="1"/>
        <end position="98"/>
    </location>
</feature>
<evidence type="ECO:0000256" key="4">
    <source>
        <dbReference type="ARBA" id="ARBA00022741"/>
    </source>
</evidence>
<dbReference type="InterPro" id="IPR001957">
    <property type="entry name" value="Chromosome_initiator_DnaA"/>
</dbReference>
<evidence type="ECO:0000313" key="14">
    <source>
        <dbReference type="EMBL" id="AXF84709.1"/>
    </source>
</evidence>
<keyword evidence="6 8" id="KW-0446">Lipid-binding</keyword>
<evidence type="ECO:0000259" key="12">
    <source>
        <dbReference type="SMART" id="SM00382"/>
    </source>
</evidence>
<comment type="subunit">
    <text evidence="8">Oligomerizes as a right-handed, spiral filament on DNA at oriC.</text>
</comment>
<comment type="similarity">
    <text evidence="1 8 11">Belongs to the DnaA family.</text>
</comment>
<dbReference type="PRINTS" id="PR00051">
    <property type="entry name" value="DNAA"/>
</dbReference>
<feature type="binding site" evidence="8">
    <location>
        <position position="191"/>
    </location>
    <ligand>
        <name>ATP</name>
        <dbReference type="ChEBI" id="CHEBI:30616"/>
    </ligand>
</feature>
<evidence type="ECO:0000256" key="5">
    <source>
        <dbReference type="ARBA" id="ARBA00022840"/>
    </source>
</evidence>
<keyword evidence="4 8" id="KW-0547">Nucleotide-binding</keyword>
<gene>
    <name evidence="8 14" type="primary">dnaA</name>
    <name evidence="14" type="ORF">DTO96_100419</name>
</gene>
<dbReference type="SUPFAM" id="SSF52540">
    <property type="entry name" value="P-loop containing nucleoside triphosphate hydrolases"/>
    <property type="match status" value="1"/>
</dbReference>
<feature type="domain" description="Chromosomal replication initiator DnaA C-terminal" evidence="13">
    <location>
        <begin position="391"/>
        <end position="460"/>
    </location>
</feature>
<evidence type="ECO:0000256" key="9">
    <source>
        <dbReference type="NCBIfam" id="TIGR00362"/>
    </source>
</evidence>
<feature type="binding site" evidence="8">
    <location>
        <position position="193"/>
    </location>
    <ligand>
        <name>ATP</name>
        <dbReference type="ChEBI" id="CHEBI:30616"/>
    </ligand>
</feature>
<dbReference type="PANTHER" id="PTHR30050:SF2">
    <property type="entry name" value="CHROMOSOMAL REPLICATION INITIATOR PROTEIN DNAA"/>
    <property type="match status" value="1"/>
</dbReference>